<evidence type="ECO:0000313" key="2">
    <source>
        <dbReference type="EMBL" id="KAJ8602264.1"/>
    </source>
</evidence>
<dbReference type="EMBL" id="JAQMWT010000388">
    <property type="protein sequence ID" value="KAJ8602264.1"/>
    <property type="molecule type" value="Genomic_DNA"/>
</dbReference>
<keyword evidence="3" id="KW-1185">Reference proteome</keyword>
<protein>
    <recommendedName>
        <fullName evidence="1">N-acetyltransferase domain-containing protein</fullName>
    </recommendedName>
</protein>
<gene>
    <name evidence="2" type="ORF">CTAYLR_003653</name>
</gene>
<evidence type="ECO:0000259" key="1">
    <source>
        <dbReference type="PROSITE" id="PS51186"/>
    </source>
</evidence>
<dbReference type="SUPFAM" id="SSF55729">
    <property type="entry name" value="Acyl-CoA N-acyltransferases (Nat)"/>
    <property type="match status" value="1"/>
</dbReference>
<comment type="caution">
    <text evidence="2">The sequence shown here is derived from an EMBL/GenBank/DDBJ whole genome shotgun (WGS) entry which is preliminary data.</text>
</comment>
<dbReference type="Pfam" id="PF13527">
    <property type="entry name" value="Acetyltransf_9"/>
    <property type="match status" value="1"/>
</dbReference>
<feature type="domain" description="N-acetyltransferase" evidence="1">
    <location>
        <begin position="7"/>
        <end position="174"/>
    </location>
</feature>
<dbReference type="Proteomes" id="UP001230188">
    <property type="component" value="Unassembled WGS sequence"/>
</dbReference>
<dbReference type="PROSITE" id="PS51186">
    <property type="entry name" value="GNAT"/>
    <property type="match status" value="1"/>
</dbReference>
<dbReference type="InterPro" id="IPR000182">
    <property type="entry name" value="GNAT_dom"/>
</dbReference>
<proteinExistence type="predicted"/>
<dbReference type="AlphaFoldDB" id="A0AAD7XL77"/>
<evidence type="ECO:0000313" key="3">
    <source>
        <dbReference type="Proteomes" id="UP001230188"/>
    </source>
</evidence>
<dbReference type="Gene3D" id="3.40.630.30">
    <property type="match status" value="1"/>
</dbReference>
<organism evidence="2 3">
    <name type="scientific">Chrysophaeum taylorii</name>
    <dbReference type="NCBI Taxonomy" id="2483200"/>
    <lineage>
        <taxon>Eukaryota</taxon>
        <taxon>Sar</taxon>
        <taxon>Stramenopiles</taxon>
        <taxon>Ochrophyta</taxon>
        <taxon>Pelagophyceae</taxon>
        <taxon>Pelagomonadales</taxon>
        <taxon>Pelagomonadaceae</taxon>
        <taxon>Chrysophaeum</taxon>
    </lineage>
</organism>
<name>A0AAD7XL77_9STRA</name>
<reference evidence="2" key="1">
    <citation type="submission" date="2023-01" db="EMBL/GenBank/DDBJ databases">
        <title>Metagenome sequencing of chrysophaentin producing Chrysophaeum taylorii.</title>
        <authorList>
            <person name="Davison J."/>
            <person name="Bewley C."/>
        </authorList>
    </citation>
    <scope>NUCLEOTIDE SEQUENCE</scope>
    <source>
        <strain evidence="2">NIES-1699</strain>
    </source>
</reference>
<sequence>MATTKGAPSKALTEADLRAVCALWTEAFPTAPDRDRYAEALARRARPDDDVLADEWIHSIVDADGNALAAARTFVRVIRVDGEPRRVLALAHVASSPRARGAGHGAAVVRLAFQRLRSGGGGDDLHESIFCSGVPAFYLKLGATQLPETLKLSYPSGAKPFHDPAMLRYALETAAPLPAGAVVDVNGDGW</sequence>
<accession>A0AAD7XL77</accession>
<dbReference type="InterPro" id="IPR016181">
    <property type="entry name" value="Acyl_CoA_acyltransferase"/>
</dbReference>
<dbReference type="GO" id="GO:0016747">
    <property type="term" value="F:acyltransferase activity, transferring groups other than amino-acyl groups"/>
    <property type="evidence" value="ECO:0007669"/>
    <property type="project" value="InterPro"/>
</dbReference>